<sequence>MKSMEVFYHSAKSFPSKMLIFPIKFRIMKNKIFFSIVLFFICLNMVGQTYKNGDANAEFESFENKSAEIKFLAEQNSQNVQRNSISGEANNSVFINQIGTNNQAIVNTQTNSSDINIAQNGVNNEVFLNVSGERIEETIVQNGNSNRYFHVNPFRVNYQATQILQNGNNQNIEWFGGNSISERLKISMQGESKSMIIRSYN</sequence>
<accession>A0ABS5S7C4</accession>
<dbReference type="Proteomes" id="UP001297092">
    <property type="component" value="Unassembled WGS sequence"/>
</dbReference>
<dbReference type="EMBL" id="JAHCTB010000003">
    <property type="protein sequence ID" value="MBT0608277.1"/>
    <property type="molecule type" value="Genomic_DNA"/>
</dbReference>
<name>A0ABS5S7C4_9FLAO</name>
<dbReference type="RefSeq" id="WP_214113144.1">
    <property type="nucleotide sequence ID" value="NZ_JAHCTB010000003.1"/>
</dbReference>
<evidence type="ECO:0000313" key="2">
    <source>
        <dbReference type="Proteomes" id="UP001297092"/>
    </source>
</evidence>
<protein>
    <recommendedName>
        <fullName evidence="3">Curlin associated repeat-containing protein</fullName>
    </recommendedName>
</protein>
<comment type="caution">
    <text evidence="1">The sequence shown here is derived from an EMBL/GenBank/DDBJ whole genome shotgun (WGS) entry which is preliminary data.</text>
</comment>
<evidence type="ECO:0000313" key="1">
    <source>
        <dbReference type="EMBL" id="MBT0608277.1"/>
    </source>
</evidence>
<reference evidence="1 2" key="1">
    <citation type="submission" date="2021-05" db="EMBL/GenBank/DDBJ databases">
        <title>Aequorivita echinoideorum JCM 30378 genome.</title>
        <authorList>
            <person name="Zhang H."/>
            <person name="Li C."/>
        </authorList>
    </citation>
    <scope>NUCLEOTIDE SEQUENCE [LARGE SCALE GENOMIC DNA]</scope>
    <source>
        <strain evidence="1 2">JCM30378</strain>
    </source>
</reference>
<proteinExistence type="predicted"/>
<organism evidence="1 2">
    <name type="scientific">Aequorivita echinoideorum</name>
    <dbReference type="NCBI Taxonomy" id="1549647"/>
    <lineage>
        <taxon>Bacteria</taxon>
        <taxon>Pseudomonadati</taxon>
        <taxon>Bacteroidota</taxon>
        <taxon>Flavobacteriia</taxon>
        <taxon>Flavobacteriales</taxon>
        <taxon>Flavobacteriaceae</taxon>
        <taxon>Aequorivita</taxon>
    </lineage>
</organism>
<keyword evidence="2" id="KW-1185">Reference proteome</keyword>
<gene>
    <name evidence="1" type="ORF">KIV10_08795</name>
</gene>
<evidence type="ECO:0008006" key="3">
    <source>
        <dbReference type="Google" id="ProtNLM"/>
    </source>
</evidence>